<evidence type="ECO:0000313" key="2">
    <source>
        <dbReference type="Proteomes" id="UP000030143"/>
    </source>
</evidence>
<reference evidence="1 2" key="1">
    <citation type="journal article" date="2015" name="Mol. Plant Microbe Interact.">
        <title>Genome, transcriptome, and functional analyses of Penicillium expansum provide new insights into secondary metabolism and pathogenicity.</title>
        <authorList>
            <person name="Ballester A.R."/>
            <person name="Marcet-Houben M."/>
            <person name="Levin E."/>
            <person name="Sela N."/>
            <person name="Selma-Lazaro C."/>
            <person name="Carmona L."/>
            <person name="Wisniewski M."/>
            <person name="Droby S."/>
            <person name="Gonzalez-Candelas L."/>
            <person name="Gabaldon T."/>
        </authorList>
    </citation>
    <scope>NUCLEOTIDE SEQUENCE [LARGE SCALE GENOMIC DNA]</scope>
    <source>
        <strain evidence="1 2">MD-8</strain>
    </source>
</reference>
<dbReference type="Proteomes" id="UP000030143">
    <property type="component" value="Unassembled WGS sequence"/>
</dbReference>
<sequence>MEPAQVQLARPLVPLLRNGGTTHPSVHNDRVALGYMGHWVSFVQDVMTLFQSTPMNHQVPINNEFENYVVGSELGLSGRFVRNLCDPVMQALMPLPEMSSVRFADIQALTLSGRIVPDVAFGLVVNPESSASLDGISMVGEFKTPWTVTIHEMQINCPNPNPRLETLIGQVASQMRMACVKYAFLTTYNFTVFIKRASDLSYLLSQPFGYDCQGPSLREMFVGFCLLSMSDPNYHESSANTAIKLRGIPGLRVSERLYTLRSQELPPPGTPQTITPTSVAVECGTTMPVIVNCVEKMSLPDNQDKAVWLADINGVRRVLKCWVPDLDALFDNEAAVYDRLETAHLSGNYLFPKCIARGQIVCSSLFPAGYAVIMEYREGKPLCDIWHILNAAERAHVEKECLKAIHALRAISIRLDDPGMHNVLYARESRAVTLLDFEVAAPLTPNTFIPTSYEMNKIFKSGSLSTGEHGG</sequence>
<gene>
    <name evidence="1" type="ORF">PEX2_023010</name>
</gene>
<dbReference type="PhylomeDB" id="A0A0A2KMD8"/>
<dbReference type="RefSeq" id="XP_016596320.1">
    <property type="nucleotide sequence ID" value="XM_016739576.1"/>
</dbReference>
<dbReference type="SUPFAM" id="SSF56112">
    <property type="entry name" value="Protein kinase-like (PK-like)"/>
    <property type="match status" value="1"/>
</dbReference>
<dbReference type="AlphaFoldDB" id="A0A0A2KMD8"/>
<protein>
    <recommendedName>
        <fullName evidence="3">Protein kinase domain-containing protein</fullName>
    </recommendedName>
</protein>
<dbReference type="InterPro" id="IPR011009">
    <property type="entry name" value="Kinase-like_dom_sf"/>
</dbReference>
<name>A0A0A2KMD8_PENEN</name>
<evidence type="ECO:0000313" key="1">
    <source>
        <dbReference type="EMBL" id="KGO53773.1"/>
    </source>
</evidence>
<comment type="caution">
    <text evidence="1">The sequence shown here is derived from an EMBL/GenBank/DDBJ whole genome shotgun (WGS) entry which is preliminary data.</text>
</comment>
<dbReference type="STRING" id="27334.A0A0A2KMD8"/>
<dbReference type="VEuPathDB" id="FungiDB:PEXP_041130"/>
<dbReference type="EMBL" id="JQFZ01000245">
    <property type="protein sequence ID" value="KGO53773.1"/>
    <property type="molecule type" value="Genomic_DNA"/>
</dbReference>
<dbReference type="OrthoDB" id="2156052at2759"/>
<evidence type="ECO:0008006" key="3">
    <source>
        <dbReference type="Google" id="ProtNLM"/>
    </source>
</evidence>
<proteinExistence type="predicted"/>
<organism evidence="1 2">
    <name type="scientific">Penicillium expansum</name>
    <name type="common">Blue mold rot fungus</name>
    <dbReference type="NCBI Taxonomy" id="27334"/>
    <lineage>
        <taxon>Eukaryota</taxon>
        <taxon>Fungi</taxon>
        <taxon>Dikarya</taxon>
        <taxon>Ascomycota</taxon>
        <taxon>Pezizomycotina</taxon>
        <taxon>Eurotiomycetes</taxon>
        <taxon>Eurotiomycetidae</taxon>
        <taxon>Eurotiales</taxon>
        <taxon>Aspergillaceae</taxon>
        <taxon>Penicillium</taxon>
    </lineage>
</organism>
<dbReference type="GeneID" id="27674995"/>
<keyword evidence="2" id="KW-1185">Reference proteome</keyword>
<dbReference type="HOGENOM" id="CLU_037452_0_0_1"/>
<accession>A0A0A2KMD8</accession>